<dbReference type="InterPro" id="IPR050330">
    <property type="entry name" value="Bact_OuterMem_StrucFunc"/>
</dbReference>
<dbReference type="InterPro" id="IPR006664">
    <property type="entry name" value="OMP_bac"/>
</dbReference>
<accession>A0ABV5GM91</accession>
<dbReference type="InterPro" id="IPR006665">
    <property type="entry name" value="OmpA-like"/>
</dbReference>
<evidence type="ECO:0000313" key="8">
    <source>
        <dbReference type="Proteomes" id="UP001589607"/>
    </source>
</evidence>
<evidence type="ECO:0000256" key="4">
    <source>
        <dbReference type="PROSITE-ProRule" id="PRU00473"/>
    </source>
</evidence>
<dbReference type="Gene3D" id="3.30.1330.60">
    <property type="entry name" value="OmpA-like domain"/>
    <property type="match status" value="1"/>
</dbReference>
<dbReference type="Proteomes" id="UP001589607">
    <property type="component" value="Unassembled WGS sequence"/>
</dbReference>
<dbReference type="PROSITE" id="PS51123">
    <property type="entry name" value="OMPA_2"/>
    <property type="match status" value="1"/>
</dbReference>
<evidence type="ECO:0000313" key="7">
    <source>
        <dbReference type="EMBL" id="MFB9096476.1"/>
    </source>
</evidence>
<dbReference type="PRINTS" id="PR01021">
    <property type="entry name" value="OMPADOMAIN"/>
</dbReference>
<gene>
    <name evidence="7" type="ORF">ACFFVF_08125</name>
</gene>
<evidence type="ECO:0000256" key="1">
    <source>
        <dbReference type="ARBA" id="ARBA00004442"/>
    </source>
</evidence>
<feature type="domain" description="OmpA-like" evidence="6">
    <location>
        <begin position="308"/>
        <end position="425"/>
    </location>
</feature>
<sequence length="954" mass="109371">MAKGVRKIKWSPEDGDAEVYPNLSIPNRKLTIEPDKFAWFEISEWESGTTEEDKKKQITWIRQSQNRKEVFSYTLTASTQKYGVKIPRKLCGSFSYYIEASLFGKRDFRIETGLQVSGYCPERIISSKWSTTNDGNDVRSQQFKYGQLIHLGLNTEGLNGSKTLIVEVYKYNEGSYVTGRKADTLVFTYTSVEVTDGEVNLKMGNTINWFVHAKEEVEKFYIKIKNHRGEYIIDPNNDDKHARFLRIKKEIVTKPIEPSTNNTPLKVGKADVNVKNYHNCKFKEISITDYPEEPLVIFNEGTAFLKKQATNVRYESQEVYFDFDKHTIRNTETTVLDSLSTFLVANEHLTVSLSGHADDRGTLDYNQNLSEKRADSVRLYLFKKGLDDTKFVIRGYGEVKPKSKGTSEESYQQNRRVVVEFSYVEYNAPVMVYETIAPTHQIRKKLNLKISERKNEQCFRDGKEKHTKEILIKENTNLGKNEFTQSSDNFSNEVYSIIGSDFKEKYLWYLLKYLNPVGTIYNSYLFHINTCGYFANKDTPTLQIKAYPDVVWIGHFQYNYANSGDYFFHDKNLQLENGIENVVNEFKNSIFYDLLSIIPGGFVFKEVLLPYIVKQAKDFNYAIHTIHNRELEKKGQELSLTGTLTNIITETKYTKYAAAAVIFYFVILGIVIDLIMIYLTRGKNLQGRIAKLATKVKQVKTFLDKTGLEIVPPSLALNAGMYYKKQNDGRLALIYEANLNANPIVALNFEKEFDLVKILTEKLAPAKGEKPVNKKLEENKKWVLAALKESGIEELKGSFTALGEWAMELKVKYNFLTQSYAIIDQLGNFVDNSKAEVICKEQITIKVFISGKYKNDFKFFGIKTNIKGEFDLKLNGAAALKTNFQVSKDEGLSMKKTLIFSGIKGTFTGRIKATNDILGTLFDFGTDEKKPIEFTLIDPHEIDLGTIQFFNQNK</sequence>
<proteinExistence type="predicted"/>
<feature type="transmembrane region" description="Helical" evidence="5">
    <location>
        <begin position="656"/>
        <end position="679"/>
    </location>
</feature>
<evidence type="ECO:0000259" key="6">
    <source>
        <dbReference type="PROSITE" id="PS51123"/>
    </source>
</evidence>
<keyword evidence="2 4" id="KW-0472">Membrane</keyword>
<dbReference type="PANTHER" id="PTHR30329">
    <property type="entry name" value="STATOR ELEMENT OF FLAGELLAR MOTOR COMPLEX"/>
    <property type="match status" value="1"/>
</dbReference>
<keyword evidence="5" id="KW-1133">Transmembrane helix</keyword>
<evidence type="ECO:0000256" key="3">
    <source>
        <dbReference type="ARBA" id="ARBA00023237"/>
    </source>
</evidence>
<comment type="subcellular location">
    <subcellularLocation>
        <location evidence="1">Cell outer membrane</location>
    </subcellularLocation>
</comment>
<reference evidence="7 8" key="1">
    <citation type="submission" date="2024-09" db="EMBL/GenBank/DDBJ databases">
        <authorList>
            <person name="Sun Q."/>
            <person name="Mori K."/>
        </authorList>
    </citation>
    <scope>NUCLEOTIDE SEQUENCE [LARGE SCALE GENOMIC DNA]</scope>
    <source>
        <strain evidence="7 8">CECT 7955</strain>
    </source>
</reference>
<evidence type="ECO:0000256" key="5">
    <source>
        <dbReference type="SAM" id="Phobius"/>
    </source>
</evidence>
<dbReference type="PANTHER" id="PTHR30329:SF21">
    <property type="entry name" value="LIPOPROTEIN YIAD-RELATED"/>
    <property type="match status" value="1"/>
</dbReference>
<name>A0ABV5GM91_9FLAO</name>
<dbReference type="EMBL" id="JBHMEY010000018">
    <property type="protein sequence ID" value="MFB9096476.1"/>
    <property type="molecule type" value="Genomic_DNA"/>
</dbReference>
<dbReference type="SUPFAM" id="SSF103088">
    <property type="entry name" value="OmpA-like"/>
    <property type="match status" value="1"/>
</dbReference>
<keyword evidence="3" id="KW-0998">Cell outer membrane</keyword>
<dbReference type="Pfam" id="PF00691">
    <property type="entry name" value="OmpA"/>
    <property type="match status" value="1"/>
</dbReference>
<dbReference type="CDD" id="cd07185">
    <property type="entry name" value="OmpA_C-like"/>
    <property type="match status" value="1"/>
</dbReference>
<evidence type="ECO:0000256" key="2">
    <source>
        <dbReference type="ARBA" id="ARBA00023136"/>
    </source>
</evidence>
<keyword evidence="5" id="KW-0812">Transmembrane</keyword>
<dbReference type="RefSeq" id="WP_236455614.1">
    <property type="nucleotide sequence ID" value="NZ_CBCSGE010000002.1"/>
</dbReference>
<comment type="caution">
    <text evidence="7">The sequence shown here is derived from an EMBL/GenBank/DDBJ whole genome shotgun (WGS) entry which is preliminary data.</text>
</comment>
<organism evidence="7 8">
    <name type="scientific">Flavobacterium jumunjinense</name>
    <dbReference type="NCBI Taxonomy" id="998845"/>
    <lineage>
        <taxon>Bacteria</taxon>
        <taxon>Pseudomonadati</taxon>
        <taxon>Bacteroidota</taxon>
        <taxon>Flavobacteriia</taxon>
        <taxon>Flavobacteriales</taxon>
        <taxon>Flavobacteriaceae</taxon>
        <taxon>Flavobacterium</taxon>
    </lineage>
</organism>
<protein>
    <submittedName>
        <fullName evidence="7">OmpA family protein</fullName>
    </submittedName>
</protein>
<keyword evidence="8" id="KW-1185">Reference proteome</keyword>
<dbReference type="InterPro" id="IPR036737">
    <property type="entry name" value="OmpA-like_sf"/>
</dbReference>